<sequence>MRSHSNPLPARGARGRALREAARNGEGAASPFAPRAGRRCRQADEGQVSTSSSAGDLAFHSSPLSSVETV</sequence>
<dbReference type="EMBL" id="RJJU01000007">
    <property type="protein sequence ID" value="RUM12575.1"/>
    <property type="molecule type" value="Genomic_DNA"/>
</dbReference>
<evidence type="ECO:0000313" key="3">
    <source>
        <dbReference type="Proteomes" id="UP000272004"/>
    </source>
</evidence>
<organism evidence="2 3">
    <name type="scientific">Rhizobium fabae</name>
    <dbReference type="NCBI Taxonomy" id="573179"/>
    <lineage>
        <taxon>Bacteria</taxon>
        <taxon>Pseudomonadati</taxon>
        <taxon>Pseudomonadota</taxon>
        <taxon>Alphaproteobacteria</taxon>
        <taxon>Hyphomicrobiales</taxon>
        <taxon>Rhizobiaceae</taxon>
        <taxon>Rhizobium/Agrobacterium group</taxon>
        <taxon>Rhizobium</taxon>
    </lineage>
</organism>
<feature type="region of interest" description="Disordered" evidence="1">
    <location>
        <begin position="1"/>
        <end position="70"/>
    </location>
</feature>
<proteinExistence type="predicted"/>
<accession>A0ABY0B9I8</accession>
<evidence type="ECO:0000256" key="1">
    <source>
        <dbReference type="SAM" id="MobiDB-lite"/>
    </source>
</evidence>
<evidence type="ECO:0000313" key="2">
    <source>
        <dbReference type="EMBL" id="RUM12575.1"/>
    </source>
</evidence>
<name>A0ABY0B9I8_9HYPH</name>
<comment type="caution">
    <text evidence="2">The sequence shown here is derived from an EMBL/GenBank/DDBJ whole genome shotgun (WGS) entry which is preliminary data.</text>
</comment>
<gene>
    <name evidence="2" type="ORF">EFB14_14895</name>
</gene>
<dbReference type="Proteomes" id="UP000272004">
    <property type="component" value="Unassembled WGS sequence"/>
</dbReference>
<feature type="compositionally biased region" description="Low complexity" evidence="1">
    <location>
        <begin position="1"/>
        <end position="12"/>
    </location>
</feature>
<reference evidence="2 3" key="1">
    <citation type="submission" date="2018-11" db="EMBL/GenBank/DDBJ databases">
        <authorList>
            <person name="Huo Y."/>
        </authorList>
    </citation>
    <scope>NUCLEOTIDE SEQUENCE [LARGE SCALE GENOMIC DNA]</scope>
    <source>
        <strain evidence="2 3">CCBAU 33202</strain>
    </source>
</reference>
<keyword evidence="3" id="KW-1185">Reference proteome</keyword>
<protein>
    <submittedName>
        <fullName evidence="2">Uncharacterized protein</fullName>
    </submittedName>
</protein>